<dbReference type="Gene3D" id="3.40.50.300">
    <property type="entry name" value="P-loop containing nucleotide triphosphate hydrolases"/>
    <property type="match status" value="3"/>
</dbReference>
<dbReference type="SMART" id="SM00487">
    <property type="entry name" value="DEXDc"/>
    <property type="match status" value="1"/>
</dbReference>
<evidence type="ECO:0000313" key="18">
    <source>
        <dbReference type="EMBL" id="TLF53329.1"/>
    </source>
</evidence>
<evidence type="ECO:0000256" key="4">
    <source>
        <dbReference type="ARBA" id="ARBA00022741"/>
    </source>
</evidence>
<dbReference type="HAMAP" id="MF_00204">
    <property type="entry name" value="UvrB"/>
    <property type="match status" value="1"/>
</dbReference>
<dbReference type="GO" id="GO:0016887">
    <property type="term" value="F:ATP hydrolysis activity"/>
    <property type="evidence" value="ECO:0007669"/>
    <property type="project" value="InterPro"/>
</dbReference>
<proteinExistence type="inferred from homology"/>
<dbReference type="GO" id="GO:0005524">
    <property type="term" value="F:ATP binding"/>
    <property type="evidence" value="ECO:0007669"/>
    <property type="project" value="UniProtKB-UniRule"/>
</dbReference>
<dbReference type="Gene3D" id="6.10.140.240">
    <property type="match status" value="1"/>
</dbReference>
<dbReference type="InterPro" id="IPR036876">
    <property type="entry name" value="UVR_dom_sf"/>
</dbReference>
<keyword evidence="3 13" id="KW-0963">Cytoplasm</keyword>
<dbReference type="OrthoDB" id="9806651at2"/>
<comment type="subunit">
    <text evidence="11 13 14">Forms a heterotetramer with UvrA during the search for lesions. Interacts with UvrC in an incision complex.</text>
</comment>
<protein>
    <recommendedName>
        <fullName evidence="12 13">UvrABC system protein B</fullName>
        <shortName evidence="13">Protein UvrB</shortName>
    </recommendedName>
    <alternativeName>
        <fullName evidence="13">Excinuclease ABC subunit B</fullName>
    </alternativeName>
</protein>
<dbReference type="Proteomes" id="UP000306973">
    <property type="component" value="Unassembled WGS sequence"/>
</dbReference>
<keyword evidence="10 13" id="KW-0742">SOS response</keyword>
<dbReference type="InterPro" id="IPR001943">
    <property type="entry name" value="UVR_dom"/>
</dbReference>
<dbReference type="EMBL" id="VBUI01000002">
    <property type="protein sequence ID" value="TLF53329.1"/>
    <property type="molecule type" value="Genomic_DNA"/>
</dbReference>
<dbReference type="PROSITE" id="PS51192">
    <property type="entry name" value="HELICASE_ATP_BIND_1"/>
    <property type="match status" value="1"/>
</dbReference>
<comment type="similarity">
    <text evidence="2 13 14">Belongs to the UvrB family.</text>
</comment>
<keyword evidence="9 13" id="KW-0234">DNA repair</keyword>
<evidence type="ECO:0000256" key="7">
    <source>
        <dbReference type="ARBA" id="ARBA00022840"/>
    </source>
</evidence>
<organism evidence="18 19">
    <name type="scientific">Halomonas urmiana</name>
    <dbReference type="NCBI Taxonomy" id="490901"/>
    <lineage>
        <taxon>Bacteria</taxon>
        <taxon>Pseudomonadati</taxon>
        <taxon>Pseudomonadota</taxon>
        <taxon>Gammaproteobacteria</taxon>
        <taxon>Oceanospirillales</taxon>
        <taxon>Halomonadaceae</taxon>
        <taxon>Halomonas</taxon>
    </lineage>
</organism>
<keyword evidence="19" id="KW-1185">Reference proteome</keyword>
<sequence>MSKPFRLQSKFQPAGDQPTAIQGLIGGLDAGLAHQTLLGVTGSGKTFTMANVVEHLQRPTIVMAPNKTLAAQLYGEFKAFFPDNAVEYFVSYYDYYQPEAYVPSSDTFIEKDASINDHIEQMRLSATKALLERRDAIIVVSVSAIYGLGDPDQYLKMRLHVTRGEQIDQRALLRRLAELQYTRNDMDFKRGTYRVRGDVIDIFPADAEDEAVRVELFDDEIDTISLFDPLTGEVRGKVPRMTIYPKSHYVTPRETILGAIDEIKAELVTRLDQLRQQDKLVEAQRLEQRTLYDIEMMLELGYCNGIENYSRYLSGRDPGAPPPTFFDYLPADALLFIDESHVSVPQVGGMYKGDRSRKETLVEYGFRLPSALDNRPMKFEEWERICPQTIFVSATPGPYEAEHAGRVVEQVVRPTGLLDPEIEVRPATTQVDDLLSEIRLRSEVEERVLVTTLTKRMAEDLTEYLDEHDVRVRYLHSDIDTVERVEIIRDLRLGKFDVLVGINLLREGLDIPEVSLVAILDADKEGFLRNERSLIQTMGRAARNAHGKAILYGDRVTDSMRRAMEETERRRAKQITYNEAHGITPTSVTRSVADIMEAAQAPGKKGKGRRGERKVAEREALYDPAELSPSELLKEVSRVEDGMHEAAQNLEFEEAARLRDRLHALKERQLMLGSA</sequence>
<dbReference type="InterPro" id="IPR041471">
    <property type="entry name" value="UvrB_inter"/>
</dbReference>
<dbReference type="PANTHER" id="PTHR24029:SF0">
    <property type="entry name" value="UVRABC SYSTEM PROTEIN B"/>
    <property type="match status" value="1"/>
</dbReference>
<evidence type="ECO:0000313" key="19">
    <source>
        <dbReference type="Proteomes" id="UP000306973"/>
    </source>
</evidence>
<dbReference type="InterPro" id="IPR014001">
    <property type="entry name" value="Helicase_ATP-bd"/>
</dbReference>
<dbReference type="CDD" id="cd18790">
    <property type="entry name" value="SF2_C_UvrB"/>
    <property type="match status" value="1"/>
</dbReference>
<keyword evidence="8 13" id="KW-0267">Excision nuclease</keyword>
<dbReference type="Pfam" id="PF17757">
    <property type="entry name" value="UvrB_inter"/>
    <property type="match status" value="1"/>
</dbReference>
<dbReference type="GO" id="GO:0005737">
    <property type="term" value="C:cytoplasm"/>
    <property type="evidence" value="ECO:0007669"/>
    <property type="project" value="UniProtKB-SubCell"/>
</dbReference>
<dbReference type="InterPro" id="IPR024759">
    <property type="entry name" value="UvrB_YAD/RRR_dom"/>
</dbReference>
<evidence type="ECO:0000256" key="1">
    <source>
        <dbReference type="ARBA" id="ARBA00004496"/>
    </source>
</evidence>
<keyword evidence="4 13" id="KW-0547">Nucleotide-binding</keyword>
<evidence type="ECO:0000256" key="14">
    <source>
        <dbReference type="RuleBase" id="RU003587"/>
    </source>
</evidence>
<dbReference type="InterPro" id="IPR006935">
    <property type="entry name" value="Helicase/UvrB_N"/>
</dbReference>
<feature type="short sequence motif" description="Beta-hairpin" evidence="13">
    <location>
        <begin position="92"/>
        <end position="115"/>
    </location>
</feature>
<dbReference type="PANTHER" id="PTHR24029">
    <property type="entry name" value="UVRABC SYSTEM PROTEIN B"/>
    <property type="match status" value="1"/>
</dbReference>
<evidence type="ECO:0000256" key="13">
    <source>
        <dbReference type="HAMAP-Rule" id="MF_00204"/>
    </source>
</evidence>
<evidence type="ECO:0000256" key="11">
    <source>
        <dbReference type="ARBA" id="ARBA00026033"/>
    </source>
</evidence>
<dbReference type="GO" id="GO:0003677">
    <property type="term" value="F:DNA binding"/>
    <property type="evidence" value="ECO:0007669"/>
    <property type="project" value="UniProtKB-UniRule"/>
</dbReference>
<evidence type="ECO:0000259" key="17">
    <source>
        <dbReference type="PROSITE" id="PS51194"/>
    </source>
</evidence>
<dbReference type="Pfam" id="PF00271">
    <property type="entry name" value="Helicase_C"/>
    <property type="match status" value="1"/>
</dbReference>
<evidence type="ECO:0000259" key="16">
    <source>
        <dbReference type="PROSITE" id="PS51192"/>
    </source>
</evidence>
<name>A0A5R8MM67_9GAMM</name>
<dbReference type="GO" id="GO:0006289">
    <property type="term" value="P:nucleotide-excision repair"/>
    <property type="evidence" value="ECO:0007669"/>
    <property type="project" value="UniProtKB-UniRule"/>
</dbReference>
<dbReference type="Gene3D" id="4.10.860.10">
    <property type="entry name" value="UVR domain"/>
    <property type="match status" value="1"/>
</dbReference>
<evidence type="ECO:0000259" key="15">
    <source>
        <dbReference type="PROSITE" id="PS50151"/>
    </source>
</evidence>
<dbReference type="FunFam" id="3.40.50.300:FF:000477">
    <property type="entry name" value="UvrABC system protein B"/>
    <property type="match status" value="1"/>
</dbReference>
<comment type="subcellular location">
    <subcellularLocation>
        <location evidence="1 13 14">Cytoplasm</location>
    </subcellularLocation>
</comment>
<keyword evidence="6 13" id="KW-0228">DNA excision</keyword>
<dbReference type="AlphaFoldDB" id="A0A5R8MM67"/>
<dbReference type="SUPFAM" id="SSF46600">
    <property type="entry name" value="C-terminal UvrC-binding domain of UvrB"/>
    <property type="match status" value="1"/>
</dbReference>
<dbReference type="PROSITE" id="PS50151">
    <property type="entry name" value="UVR"/>
    <property type="match status" value="1"/>
</dbReference>
<dbReference type="GO" id="GO:0009432">
    <property type="term" value="P:SOS response"/>
    <property type="evidence" value="ECO:0007669"/>
    <property type="project" value="UniProtKB-UniRule"/>
</dbReference>
<keyword evidence="7 13" id="KW-0067">ATP-binding</keyword>
<dbReference type="Pfam" id="PF12344">
    <property type="entry name" value="UvrB"/>
    <property type="match status" value="1"/>
</dbReference>
<evidence type="ECO:0000256" key="2">
    <source>
        <dbReference type="ARBA" id="ARBA00008533"/>
    </source>
</evidence>
<dbReference type="PROSITE" id="PS51194">
    <property type="entry name" value="HELICASE_CTER"/>
    <property type="match status" value="1"/>
</dbReference>
<evidence type="ECO:0000256" key="10">
    <source>
        <dbReference type="ARBA" id="ARBA00023236"/>
    </source>
</evidence>
<comment type="domain">
    <text evidence="13">The beta-hairpin motif is involved in DNA binding.</text>
</comment>
<accession>A0A5R8MM67</accession>
<comment type="caution">
    <text evidence="18">The sequence shown here is derived from an EMBL/GenBank/DDBJ whole genome shotgun (WGS) entry which is preliminary data.</text>
</comment>
<reference evidence="18 19" key="1">
    <citation type="journal article" date="2007" name="Int. J. Syst. Evol. Microbiol.">
        <title>Halomonas saccharevitans sp. nov., Halomonas arcis sp. nov. and Halomonas subterranea sp. nov., halophilic bacteria isolated from hypersaline environments of China.</title>
        <authorList>
            <person name="Xu X.W."/>
            <person name="Wu Y.H."/>
            <person name="Zhou Z."/>
            <person name="Wang C.S."/>
            <person name="Zhou Y.G."/>
            <person name="Zhang H.B."/>
            <person name="Wang Y."/>
            <person name="Wu M."/>
        </authorList>
    </citation>
    <scope>NUCLEOTIDE SEQUENCE [LARGE SCALE GENOMIC DNA]</scope>
    <source>
        <strain evidence="18 19">TBZ3</strain>
    </source>
</reference>
<dbReference type="SUPFAM" id="SSF52540">
    <property type="entry name" value="P-loop containing nucleoside triphosphate hydrolases"/>
    <property type="match status" value="2"/>
</dbReference>
<feature type="domain" description="UVR" evidence="15">
    <location>
        <begin position="633"/>
        <end position="668"/>
    </location>
</feature>
<dbReference type="Pfam" id="PF02151">
    <property type="entry name" value="UVR"/>
    <property type="match status" value="1"/>
</dbReference>
<dbReference type="GO" id="GO:0009381">
    <property type="term" value="F:excinuclease ABC activity"/>
    <property type="evidence" value="ECO:0007669"/>
    <property type="project" value="UniProtKB-UniRule"/>
</dbReference>
<dbReference type="Pfam" id="PF04851">
    <property type="entry name" value="ResIII"/>
    <property type="match status" value="1"/>
</dbReference>
<gene>
    <name evidence="13 18" type="primary">uvrB</name>
    <name evidence="18" type="ORF">FEI13_01670</name>
</gene>
<dbReference type="GO" id="GO:0009380">
    <property type="term" value="C:excinuclease repair complex"/>
    <property type="evidence" value="ECO:0007669"/>
    <property type="project" value="InterPro"/>
</dbReference>
<evidence type="ECO:0000256" key="8">
    <source>
        <dbReference type="ARBA" id="ARBA00022881"/>
    </source>
</evidence>
<dbReference type="NCBIfam" id="NF003673">
    <property type="entry name" value="PRK05298.1"/>
    <property type="match status" value="1"/>
</dbReference>
<dbReference type="InterPro" id="IPR027417">
    <property type="entry name" value="P-loop_NTPase"/>
</dbReference>
<feature type="domain" description="Helicase ATP-binding" evidence="16">
    <location>
        <begin position="26"/>
        <end position="157"/>
    </location>
</feature>
<feature type="domain" description="Helicase C-terminal" evidence="17">
    <location>
        <begin position="430"/>
        <end position="583"/>
    </location>
</feature>
<feature type="binding site" evidence="13">
    <location>
        <begin position="39"/>
        <end position="46"/>
    </location>
    <ligand>
        <name>ATP</name>
        <dbReference type="ChEBI" id="CHEBI:30616"/>
    </ligand>
</feature>
<evidence type="ECO:0000256" key="9">
    <source>
        <dbReference type="ARBA" id="ARBA00023204"/>
    </source>
</evidence>
<evidence type="ECO:0000256" key="5">
    <source>
        <dbReference type="ARBA" id="ARBA00022763"/>
    </source>
</evidence>
<dbReference type="SMART" id="SM00490">
    <property type="entry name" value="HELICc"/>
    <property type="match status" value="1"/>
</dbReference>
<evidence type="ECO:0000256" key="3">
    <source>
        <dbReference type="ARBA" id="ARBA00022490"/>
    </source>
</evidence>
<evidence type="ECO:0000256" key="12">
    <source>
        <dbReference type="ARBA" id="ARBA00029504"/>
    </source>
</evidence>
<evidence type="ECO:0000256" key="6">
    <source>
        <dbReference type="ARBA" id="ARBA00022769"/>
    </source>
</evidence>
<dbReference type="InterPro" id="IPR004807">
    <property type="entry name" value="UvrB"/>
</dbReference>
<dbReference type="RefSeq" id="WP_138178931.1">
    <property type="nucleotide sequence ID" value="NZ_VBUI01000002.1"/>
</dbReference>
<dbReference type="NCBIfam" id="TIGR00631">
    <property type="entry name" value="uvrb"/>
    <property type="match status" value="1"/>
</dbReference>
<dbReference type="CDD" id="cd17916">
    <property type="entry name" value="DEXHc_UvrB"/>
    <property type="match status" value="1"/>
</dbReference>
<comment type="function">
    <text evidence="13">The UvrABC repair system catalyzes the recognition and processing of DNA lesions. A damage recognition complex composed of 2 UvrA and 2 UvrB subunits scans DNA for abnormalities. Upon binding of the UvrA(2)B(2) complex to a putative damaged site, the DNA wraps around one UvrB monomer. DNA wrap is dependent on ATP binding by UvrB and probably causes local melting of the DNA helix, facilitating insertion of UvrB beta-hairpin between the DNA strands. Then UvrB probes one DNA strand for the presence of a lesion. If a lesion is found the UvrA subunits dissociate and the UvrB-DNA preincision complex is formed. This complex is subsequently bound by UvrC and the second UvrB is released. If no lesion is found, the DNA wraps around the other UvrB subunit that will check the other stand for damage.</text>
</comment>
<keyword evidence="5 13" id="KW-0227">DNA damage</keyword>
<dbReference type="InterPro" id="IPR001650">
    <property type="entry name" value="Helicase_C-like"/>
</dbReference>